<reference evidence="4 5" key="1">
    <citation type="submission" date="2020-02" db="EMBL/GenBank/DDBJ databases">
        <authorList>
            <person name="Li X.-J."/>
            <person name="Han X.-M."/>
        </authorList>
    </citation>
    <scope>NUCLEOTIDE SEQUENCE [LARGE SCALE GENOMIC DNA]</scope>
    <source>
        <strain evidence="4 5">CCTCC AB 2017055</strain>
    </source>
</reference>
<dbReference type="SUPFAM" id="SSF56801">
    <property type="entry name" value="Acetyl-CoA synthetase-like"/>
    <property type="match status" value="1"/>
</dbReference>
<dbReference type="Gene3D" id="3.40.50.1820">
    <property type="entry name" value="alpha/beta hydrolase"/>
    <property type="match status" value="1"/>
</dbReference>
<sequence>MIDGTQVVDVLGRHPDVLRAVVIQTEVRGAPAVLALVEVRGYVGAPQLREYAWRELGQDHAPDGVLVVDRIPDTNGASMGDGDLAAVREAVRDGAGGLLYSPPADPLEAIVAQVWARVMKLERVGVDDDFLDVGGDSGVAVRIVTELERRFDALIDIRDLVEQGTVRRLAALLRERGVRAG</sequence>
<dbReference type="InterPro" id="IPR020806">
    <property type="entry name" value="PKS_PP-bd"/>
</dbReference>
<evidence type="ECO:0000313" key="4">
    <source>
        <dbReference type="EMBL" id="NED99843.1"/>
    </source>
</evidence>
<dbReference type="PANTHER" id="PTHR45527:SF1">
    <property type="entry name" value="FATTY ACID SYNTHASE"/>
    <property type="match status" value="1"/>
</dbReference>
<dbReference type="GO" id="GO:0043041">
    <property type="term" value="P:amino acid activation for nonribosomal peptide biosynthetic process"/>
    <property type="evidence" value="ECO:0007669"/>
    <property type="project" value="TreeGrafter"/>
</dbReference>
<evidence type="ECO:0000259" key="3">
    <source>
        <dbReference type="PROSITE" id="PS50075"/>
    </source>
</evidence>
<evidence type="ECO:0000256" key="1">
    <source>
        <dbReference type="ARBA" id="ARBA00022450"/>
    </source>
</evidence>
<dbReference type="SUPFAM" id="SSF47336">
    <property type="entry name" value="ACP-like"/>
    <property type="match status" value="1"/>
</dbReference>
<keyword evidence="1" id="KW-0596">Phosphopantetheine</keyword>
<dbReference type="GO" id="GO:0031177">
    <property type="term" value="F:phosphopantetheine binding"/>
    <property type="evidence" value="ECO:0007669"/>
    <property type="project" value="InterPro"/>
</dbReference>
<dbReference type="Proteomes" id="UP000475214">
    <property type="component" value="Unassembled WGS sequence"/>
</dbReference>
<comment type="caution">
    <text evidence="4">The sequence shown here is derived from an EMBL/GenBank/DDBJ whole genome shotgun (WGS) entry which is preliminary data.</text>
</comment>
<dbReference type="InterPro" id="IPR029058">
    <property type="entry name" value="AB_hydrolase_fold"/>
</dbReference>
<dbReference type="InterPro" id="IPR036736">
    <property type="entry name" value="ACP-like_sf"/>
</dbReference>
<dbReference type="RefSeq" id="WP_163734565.1">
    <property type="nucleotide sequence ID" value="NZ_JAAGOA010000004.1"/>
</dbReference>
<dbReference type="InterPro" id="IPR009081">
    <property type="entry name" value="PP-bd_ACP"/>
</dbReference>
<accession>A0A6L9S5C6</accession>
<dbReference type="AlphaFoldDB" id="A0A6L9S5C6"/>
<gene>
    <name evidence="4" type="ORF">G1H10_06650</name>
</gene>
<dbReference type="PANTHER" id="PTHR45527">
    <property type="entry name" value="NONRIBOSOMAL PEPTIDE SYNTHETASE"/>
    <property type="match status" value="1"/>
</dbReference>
<dbReference type="GO" id="GO:0044550">
    <property type="term" value="P:secondary metabolite biosynthetic process"/>
    <property type="evidence" value="ECO:0007669"/>
    <property type="project" value="TreeGrafter"/>
</dbReference>
<dbReference type="GO" id="GO:0005737">
    <property type="term" value="C:cytoplasm"/>
    <property type="evidence" value="ECO:0007669"/>
    <property type="project" value="TreeGrafter"/>
</dbReference>
<dbReference type="Pfam" id="PF00550">
    <property type="entry name" value="PP-binding"/>
    <property type="match status" value="1"/>
</dbReference>
<name>A0A6L9S5C6_9ACTN</name>
<feature type="domain" description="Carrier" evidence="3">
    <location>
        <begin position="102"/>
        <end position="177"/>
    </location>
</feature>
<keyword evidence="2" id="KW-0597">Phosphoprotein</keyword>
<proteinExistence type="predicted"/>
<dbReference type="SMART" id="SM00823">
    <property type="entry name" value="PKS_PP"/>
    <property type="match status" value="1"/>
</dbReference>
<keyword evidence="5" id="KW-1185">Reference proteome</keyword>
<evidence type="ECO:0000256" key="2">
    <source>
        <dbReference type="ARBA" id="ARBA00022553"/>
    </source>
</evidence>
<protein>
    <recommendedName>
        <fullName evidence="3">Carrier domain-containing protein</fullName>
    </recommendedName>
</protein>
<dbReference type="EMBL" id="JAAGOA010000004">
    <property type="protein sequence ID" value="NED99843.1"/>
    <property type="molecule type" value="Genomic_DNA"/>
</dbReference>
<dbReference type="PROSITE" id="PS50075">
    <property type="entry name" value="CARRIER"/>
    <property type="match status" value="1"/>
</dbReference>
<evidence type="ECO:0000313" key="5">
    <source>
        <dbReference type="Proteomes" id="UP000475214"/>
    </source>
</evidence>
<organism evidence="4 5">
    <name type="scientific">Phytoactinopolyspora halotolerans</name>
    <dbReference type="NCBI Taxonomy" id="1981512"/>
    <lineage>
        <taxon>Bacteria</taxon>
        <taxon>Bacillati</taxon>
        <taxon>Actinomycetota</taxon>
        <taxon>Actinomycetes</taxon>
        <taxon>Jiangellales</taxon>
        <taxon>Jiangellaceae</taxon>
        <taxon>Phytoactinopolyspora</taxon>
    </lineage>
</organism>